<organism evidence="1 2">
    <name type="scientific">Paramarasmius palmivorus</name>
    <dbReference type="NCBI Taxonomy" id="297713"/>
    <lineage>
        <taxon>Eukaryota</taxon>
        <taxon>Fungi</taxon>
        <taxon>Dikarya</taxon>
        <taxon>Basidiomycota</taxon>
        <taxon>Agaricomycotina</taxon>
        <taxon>Agaricomycetes</taxon>
        <taxon>Agaricomycetidae</taxon>
        <taxon>Agaricales</taxon>
        <taxon>Marasmiineae</taxon>
        <taxon>Marasmiaceae</taxon>
        <taxon>Paramarasmius</taxon>
    </lineage>
</organism>
<sequence>MLNGSYSLRDHIRIAFTDSGAPPNLDNYTMLIILHGGRYAAELFPLHVANTSDPVPTPNSSYKDFMMAVLATFTRTFVEKEKIPRSGGMANWQPYDDVVVHQPCCDKTRDKIILEGIPQGYRSIRKHTSSP</sequence>
<evidence type="ECO:0000313" key="1">
    <source>
        <dbReference type="EMBL" id="KAK7041858.1"/>
    </source>
</evidence>
<keyword evidence="2" id="KW-1185">Reference proteome</keyword>
<evidence type="ECO:0000313" key="2">
    <source>
        <dbReference type="Proteomes" id="UP001383192"/>
    </source>
</evidence>
<comment type="caution">
    <text evidence="1">The sequence shown here is derived from an EMBL/GenBank/DDBJ whole genome shotgun (WGS) entry which is preliminary data.</text>
</comment>
<gene>
    <name evidence="1" type="ORF">VNI00_008815</name>
</gene>
<dbReference type="AlphaFoldDB" id="A0AAW0CSG9"/>
<proteinExistence type="predicted"/>
<dbReference type="EMBL" id="JAYKXP010000031">
    <property type="protein sequence ID" value="KAK7041858.1"/>
    <property type="molecule type" value="Genomic_DNA"/>
</dbReference>
<reference evidence="1 2" key="1">
    <citation type="submission" date="2024-01" db="EMBL/GenBank/DDBJ databases">
        <title>A draft genome for a cacao thread blight-causing isolate of Paramarasmius palmivorus.</title>
        <authorList>
            <person name="Baruah I.K."/>
            <person name="Bukari Y."/>
            <person name="Amoako-Attah I."/>
            <person name="Meinhardt L.W."/>
            <person name="Bailey B.A."/>
            <person name="Cohen S.P."/>
        </authorList>
    </citation>
    <scope>NUCLEOTIDE SEQUENCE [LARGE SCALE GENOMIC DNA]</scope>
    <source>
        <strain evidence="1 2">GH-12</strain>
    </source>
</reference>
<accession>A0AAW0CSG9</accession>
<name>A0AAW0CSG9_9AGAR</name>
<dbReference type="Proteomes" id="UP001383192">
    <property type="component" value="Unassembled WGS sequence"/>
</dbReference>
<protein>
    <submittedName>
        <fullName evidence="1">Uncharacterized protein</fullName>
    </submittedName>
</protein>